<dbReference type="PANTHER" id="PTHR10302">
    <property type="entry name" value="SINGLE-STRANDED DNA-BINDING PROTEIN"/>
    <property type="match status" value="1"/>
</dbReference>
<evidence type="ECO:0000256" key="4">
    <source>
        <dbReference type="SAM" id="MobiDB-lite"/>
    </source>
</evidence>
<evidence type="ECO:0000313" key="5">
    <source>
        <dbReference type="EMBL" id="AJQ26892.1"/>
    </source>
</evidence>
<accession>I8TQJ5</accession>
<dbReference type="KEGG" id="pft:JBW_01542"/>
<protein>
    <recommendedName>
        <fullName evidence="3">Single-stranded DNA-binding protein</fullName>
    </recommendedName>
</protein>
<proteinExistence type="predicted"/>
<gene>
    <name evidence="5" type="ORF">JBW_01542</name>
</gene>
<dbReference type="PROSITE" id="PS50935">
    <property type="entry name" value="SSB"/>
    <property type="match status" value="1"/>
</dbReference>
<evidence type="ECO:0000313" key="6">
    <source>
        <dbReference type="Proteomes" id="UP000005361"/>
    </source>
</evidence>
<dbReference type="CDD" id="cd04496">
    <property type="entry name" value="SSB_OBF"/>
    <property type="match status" value="1"/>
</dbReference>
<dbReference type="SUPFAM" id="SSF50249">
    <property type="entry name" value="Nucleic acid-binding proteins"/>
    <property type="match status" value="1"/>
</dbReference>
<reference evidence="5 6" key="1">
    <citation type="journal article" date="2015" name="Genome Announc.">
        <title>Complete Genome Sequence of Pelosinus fermentans JBW45, a Member of a Remarkably Competitive Group of Negativicutes in the Firmicutes Phylum.</title>
        <authorList>
            <person name="De Leon K.B."/>
            <person name="Utturkar S.M."/>
            <person name="Camilleri L.B."/>
            <person name="Elias D.A."/>
            <person name="Arkin A.P."/>
            <person name="Fields M.W."/>
            <person name="Brown S.D."/>
            <person name="Wall J.D."/>
        </authorList>
    </citation>
    <scope>NUCLEOTIDE SEQUENCE [LARGE SCALE GENOMIC DNA]</scope>
    <source>
        <strain evidence="5 6">JBW45</strain>
    </source>
</reference>
<reference evidence="6" key="2">
    <citation type="submission" date="2015-02" db="EMBL/GenBank/DDBJ databases">
        <title>Complete Genome Sequence of Pelosinus fermentans JBW45.</title>
        <authorList>
            <person name="De Leon K.B."/>
            <person name="Utturkar S.M."/>
            <person name="Camilleri L.B."/>
            <person name="Arkin A.P."/>
            <person name="Fields M.W."/>
            <person name="Brown S.D."/>
            <person name="Wall J.D."/>
        </authorList>
    </citation>
    <scope>NUCLEOTIDE SEQUENCE [LARGE SCALE GENOMIC DNA]</scope>
    <source>
        <strain evidence="6">JBW45</strain>
    </source>
</reference>
<dbReference type="EMBL" id="CP010978">
    <property type="protein sequence ID" value="AJQ26892.1"/>
    <property type="molecule type" value="Genomic_DNA"/>
</dbReference>
<dbReference type="InterPro" id="IPR000424">
    <property type="entry name" value="Primosome_PriB/ssb"/>
</dbReference>
<dbReference type="AlphaFoldDB" id="I8TQJ5"/>
<evidence type="ECO:0000256" key="2">
    <source>
        <dbReference type="PROSITE-ProRule" id="PRU00252"/>
    </source>
</evidence>
<dbReference type="GO" id="GO:0006260">
    <property type="term" value="P:DNA replication"/>
    <property type="evidence" value="ECO:0007669"/>
    <property type="project" value="InterPro"/>
</dbReference>
<dbReference type="Gene3D" id="2.40.50.140">
    <property type="entry name" value="Nucleic acid-binding proteins"/>
    <property type="match status" value="1"/>
</dbReference>
<evidence type="ECO:0000256" key="3">
    <source>
        <dbReference type="RuleBase" id="RU000524"/>
    </source>
</evidence>
<dbReference type="OrthoDB" id="9809878at2"/>
<dbReference type="InterPro" id="IPR012340">
    <property type="entry name" value="NA-bd_OB-fold"/>
</dbReference>
<feature type="compositionally biased region" description="Low complexity" evidence="4">
    <location>
        <begin position="202"/>
        <end position="214"/>
    </location>
</feature>
<keyword evidence="1 2" id="KW-0238">DNA-binding</keyword>
<dbReference type="GO" id="GO:0009295">
    <property type="term" value="C:nucleoid"/>
    <property type="evidence" value="ECO:0007669"/>
    <property type="project" value="TreeGrafter"/>
</dbReference>
<dbReference type="Proteomes" id="UP000005361">
    <property type="component" value="Chromosome"/>
</dbReference>
<dbReference type="PANTHER" id="PTHR10302:SF27">
    <property type="entry name" value="SINGLE-STRANDED DNA-BINDING PROTEIN"/>
    <property type="match status" value="1"/>
</dbReference>
<dbReference type="Pfam" id="PF00436">
    <property type="entry name" value="SSB"/>
    <property type="match status" value="1"/>
</dbReference>
<organism evidence="5 6">
    <name type="scientific">Pelosinus fermentans JBW45</name>
    <dbReference type="NCBI Taxonomy" id="1192197"/>
    <lineage>
        <taxon>Bacteria</taxon>
        <taxon>Bacillati</taxon>
        <taxon>Bacillota</taxon>
        <taxon>Negativicutes</taxon>
        <taxon>Selenomonadales</taxon>
        <taxon>Sporomusaceae</taxon>
        <taxon>Pelosinus</taxon>
    </lineage>
</organism>
<sequence length="224" mass="24450">MNNITIFGRLTDNPEVKATNDNKAISKFSLADNHGSGQDTKASFFRCTAFGKTAELINNSCQKGHRLIVNGRMEEEKWTDNQGAQKTGWNCIVSTMNFVEAAPTSGQSPQSGPPQYNQPPQQGYGAPPQYNNQPPQGYPPQQGYGAAPVPPGGYQQQPGPQYGGQTPQPPAPPQHSYNQPPQQPAPQGYTAQPQQPAPWSPQQPQQQGQQQYPPGWDPNRDVPF</sequence>
<feature type="compositionally biased region" description="Low complexity" evidence="4">
    <location>
        <begin position="105"/>
        <end position="166"/>
    </location>
</feature>
<dbReference type="RefSeq" id="WP_007959668.1">
    <property type="nucleotide sequence ID" value="NZ_CP010978.1"/>
</dbReference>
<dbReference type="GO" id="GO:0003697">
    <property type="term" value="F:single-stranded DNA binding"/>
    <property type="evidence" value="ECO:0007669"/>
    <property type="project" value="InterPro"/>
</dbReference>
<dbReference type="HOGENOM" id="CLU_1234064_0_0_9"/>
<name>I8TQJ5_9FIRM</name>
<dbReference type="NCBIfam" id="TIGR00621">
    <property type="entry name" value="ssb"/>
    <property type="match status" value="1"/>
</dbReference>
<dbReference type="InterPro" id="IPR011344">
    <property type="entry name" value="ssDNA-bd"/>
</dbReference>
<dbReference type="STRING" id="1192197.JBW_01542"/>
<evidence type="ECO:0000256" key="1">
    <source>
        <dbReference type="ARBA" id="ARBA00023125"/>
    </source>
</evidence>
<feature type="region of interest" description="Disordered" evidence="4">
    <location>
        <begin position="102"/>
        <end position="224"/>
    </location>
</feature>